<dbReference type="Gene3D" id="3.30.160.60">
    <property type="entry name" value="Classic Zinc Finger"/>
    <property type="match status" value="1"/>
</dbReference>
<dbReference type="InterPro" id="IPR003770">
    <property type="entry name" value="MLTG-like"/>
</dbReference>
<comment type="similarity">
    <text evidence="7">Belongs to the transglycosylase MltG family.</text>
</comment>
<evidence type="ECO:0000256" key="8">
    <source>
        <dbReference type="SAM" id="MobiDB-lite"/>
    </source>
</evidence>
<keyword evidence="10" id="KW-1185">Reference proteome</keyword>
<dbReference type="RefSeq" id="WP_394849477.1">
    <property type="nucleotide sequence ID" value="NZ_CP089982.1"/>
</dbReference>
<evidence type="ECO:0000313" key="9">
    <source>
        <dbReference type="EMBL" id="WXA98855.1"/>
    </source>
</evidence>
<evidence type="ECO:0000256" key="5">
    <source>
        <dbReference type="ARBA" id="ARBA00023239"/>
    </source>
</evidence>
<evidence type="ECO:0000256" key="1">
    <source>
        <dbReference type="ARBA" id="ARBA00022475"/>
    </source>
</evidence>
<dbReference type="EC" id="4.2.2.29" evidence="7"/>
<gene>
    <name evidence="7 9" type="primary">mltG</name>
    <name evidence="9" type="ORF">LZC95_18780</name>
</gene>
<dbReference type="NCBIfam" id="TIGR00247">
    <property type="entry name" value="endolytic transglycosylase MltG"/>
    <property type="match status" value="1"/>
</dbReference>
<feature type="site" description="Important for catalytic activity" evidence="7">
    <location>
        <position position="259"/>
    </location>
</feature>
<keyword evidence="4 7" id="KW-0472">Membrane</keyword>
<dbReference type="EMBL" id="CP089982">
    <property type="protein sequence ID" value="WXA98855.1"/>
    <property type="molecule type" value="Genomic_DNA"/>
</dbReference>
<evidence type="ECO:0000313" key="10">
    <source>
        <dbReference type="Proteomes" id="UP001379533"/>
    </source>
</evidence>
<feature type="region of interest" description="Disordered" evidence="8">
    <location>
        <begin position="1"/>
        <end position="32"/>
    </location>
</feature>
<protein>
    <recommendedName>
        <fullName evidence="7">Endolytic murein transglycosylase</fullName>
        <ecNumber evidence="7">4.2.2.29</ecNumber>
    </recommendedName>
    <alternativeName>
        <fullName evidence="7">Peptidoglycan lytic transglycosylase</fullName>
    </alternativeName>
    <alternativeName>
        <fullName evidence="7">Peptidoglycan polymerization terminase</fullName>
    </alternativeName>
</protein>
<keyword evidence="6 7" id="KW-0961">Cell wall biogenesis/degradation</keyword>
<dbReference type="PANTHER" id="PTHR30518:SF2">
    <property type="entry name" value="ENDOLYTIC MUREIN TRANSGLYCOSYLASE"/>
    <property type="match status" value="1"/>
</dbReference>
<name>A0ABZ2KP68_9BACT</name>
<sequence length="391" mass="42818">MTEKKKPPPKPPRKRTSRRPPAPSGSRKKAQTTRTITVTKWLAVAMLVAAAALFSALVVLYPARRGPGSGREVDLVLMGDESPEALAGKLAGAGLVADARFFAWYIRASGASGKVAKGSHFLTDDLSPNELLTRVEKRGAAAKVKVTIPEGFTSFDVAKRLHAQRVCSKTAFLEATRDRRLLAELRIDGDSAEGFLFPLTYELPQDSLAEDVVRRMKTEFERRYATLEERHASSVLDLGQTLHWSTRQIVTLASMIEKEAVVDDERPIIASVFLNRLRDPKFTPKLLQCDPTAGYGCLLDPTRSPACAAYAGKITHDIVADPTNPYNTYKREGLPPGPISNPGTKSLEAVMNASSTHYFYFVAKGGGRHHFSETYASHSAATNRESLNPKP</sequence>
<comment type="catalytic activity">
    <reaction evidence="7">
        <text>a peptidoglycan chain = a peptidoglycan chain with N-acetyl-1,6-anhydromuramyl-[peptide] at the reducing end + a peptidoglycan chain with N-acetylglucosamine at the non-reducing end.</text>
        <dbReference type="EC" id="4.2.2.29"/>
    </reaction>
</comment>
<feature type="compositionally biased region" description="Basic residues" evidence="8">
    <location>
        <begin position="7"/>
        <end position="18"/>
    </location>
</feature>
<dbReference type="HAMAP" id="MF_02065">
    <property type="entry name" value="MltG"/>
    <property type="match status" value="1"/>
</dbReference>
<reference evidence="9 10" key="1">
    <citation type="submission" date="2021-12" db="EMBL/GenBank/DDBJ databases">
        <title>Discovery of the Pendulisporaceae a myxobacterial family with distinct sporulation behavior and unique specialized metabolism.</title>
        <authorList>
            <person name="Garcia R."/>
            <person name="Popoff A."/>
            <person name="Bader C.D."/>
            <person name="Loehr J."/>
            <person name="Walesch S."/>
            <person name="Walt C."/>
            <person name="Boldt J."/>
            <person name="Bunk B."/>
            <person name="Haeckl F.J.F.P.J."/>
            <person name="Gunesch A.P."/>
            <person name="Birkelbach J."/>
            <person name="Nuebel U."/>
            <person name="Pietschmann T."/>
            <person name="Bach T."/>
            <person name="Mueller R."/>
        </authorList>
    </citation>
    <scope>NUCLEOTIDE SEQUENCE [LARGE SCALE GENOMIC DNA]</scope>
    <source>
        <strain evidence="9 10">MSr12523</strain>
    </source>
</reference>
<evidence type="ECO:0000256" key="3">
    <source>
        <dbReference type="ARBA" id="ARBA00022989"/>
    </source>
</evidence>
<keyword evidence="2 7" id="KW-0812">Transmembrane</keyword>
<organism evidence="9 10">
    <name type="scientific">Pendulispora brunnea</name>
    <dbReference type="NCBI Taxonomy" id="2905690"/>
    <lineage>
        <taxon>Bacteria</taxon>
        <taxon>Pseudomonadati</taxon>
        <taxon>Myxococcota</taxon>
        <taxon>Myxococcia</taxon>
        <taxon>Myxococcales</taxon>
        <taxon>Sorangiineae</taxon>
        <taxon>Pendulisporaceae</taxon>
        <taxon>Pendulispora</taxon>
    </lineage>
</organism>
<proteinExistence type="inferred from homology"/>
<dbReference type="Pfam" id="PF02618">
    <property type="entry name" value="YceG"/>
    <property type="match status" value="1"/>
</dbReference>
<evidence type="ECO:0000256" key="4">
    <source>
        <dbReference type="ARBA" id="ARBA00023136"/>
    </source>
</evidence>
<evidence type="ECO:0000256" key="2">
    <source>
        <dbReference type="ARBA" id="ARBA00022692"/>
    </source>
</evidence>
<dbReference type="Proteomes" id="UP001379533">
    <property type="component" value="Chromosome"/>
</dbReference>
<keyword evidence="5 7" id="KW-0456">Lyase</keyword>
<keyword evidence="3 7" id="KW-1133">Transmembrane helix</keyword>
<keyword evidence="1 7" id="KW-1003">Cell membrane</keyword>
<accession>A0ABZ2KP68</accession>
<evidence type="ECO:0000256" key="6">
    <source>
        <dbReference type="ARBA" id="ARBA00023316"/>
    </source>
</evidence>
<evidence type="ECO:0000256" key="7">
    <source>
        <dbReference type="HAMAP-Rule" id="MF_02065"/>
    </source>
</evidence>
<comment type="function">
    <text evidence="7">Functions as a peptidoglycan terminase that cleaves nascent peptidoglycan strands endolytically to terminate their elongation.</text>
</comment>
<dbReference type="CDD" id="cd08010">
    <property type="entry name" value="MltG_like"/>
    <property type="match status" value="1"/>
</dbReference>
<dbReference type="PANTHER" id="PTHR30518">
    <property type="entry name" value="ENDOLYTIC MUREIN TRANSGLYCOSYLASE"/>
    <property type="match status" value="1"/>
</dbReference>